<protein>
    <submittedName>
        <fullName evidence="2">Molybdenum cofactor sulfurase</fullName>
    </submittedName>
</protein>
<dbReference type="PATRIC" id="fig|1042209.11.peg.4592"/>
<reference evidence="2 3" key="1">
    <citation type="journal article" date="2011" name="J. Bacteriol.">
        <title>Draft genome sequence of the polycyclic aromatic hydrocarbon-degrading, genetically engineered bioluminescent bioreporter Pseudomonas fluorescens HK44.</title>
        <authorList>
            <person name="Chauhan A."/>
            <person name="Layton A.C."/>
            <person name="Williams D.E."/>
            <person name="Smartt A.E."/>
            <person name="Ripp S."/>
            <person name="Karpinets T.V."/>
            <person name="Brown S.D."/>
            <person name="Sayler G.S."/>
        </authorList>
    </citation>
    <scope>NUCLEOTIDE SEQUENCE [LARGE SCALE GENOMIC DNA]</scope>
    <source>
        <strain evidence="2 3">HK44</strain>
    </source>
</reference>
<comment type="caution">
    <text evidence="2">The sequence shown here is derived from an EMBL/GenBank/DDBJ whole genome shotgun (WGS) entry which is preliminary data.</text>
</comment>
<name>A0A010SNE6_PSEFL</name>
<evidence type="ECO:0000313" key="3">
    <source>
        <dbReference type="Proteomes" id="UP000022611"/>
    </source>
</evidence>
<dbReference type="GO" id="GO:0003824">
    <property type="term" value="F:catalytic activity"/>
    <property type="evidence" value="ECO:0007669"/>
    <property type="project" value="InterPro"/>
</dbReference>
<dbReference type="PROSITE" id="PS51340">
    <property type="entry name" value="MOSC"/>
    <property type="match status" value="1"/>
</dbReference>
<dbReference type="InterPro" id="IPR005302">
    <property type="entry name" value="MoCF_Sase_C"/>
</dbReference>
<dbReference type="GO" id="GO:0030170">
    <property type="term" value="F:pyridoxal phosphate binding"/>
    <property type="evidence" value="ECO:0007669"/>
    <property type="project" value="InterPro"/>
</dbReference>
<dbReference type="InterPro" id="IPR005303">
    <property type="entry name" value="MOCOS_middle"/>
</dbReference>
<dbReference type="InterPro" id="IPR011037">
    <property type="entry name" value="Pyrv_Knase-like_insert_dom_sf"/>
</dbReference>
<dbReference type="Proteomes" id="UP000022611">
    <property type="component" value="Unassembled WGS sequence"/>
</dbReference>
<gene>
    <name evidence="2" type="ORF">HK44_010935</name>
</gene>
<dbReference type="EMBL" id="AFOY02000016">
    <property type="protein sequence ID" value="EXF92658.1"/>
    <property type="molecule type" value="Genomic_DNA"/>
</dbReference>
<dbReference type="AlphaFoldDB" id="A0A010SNE6"/>
<dbReference type="PANTHER" id="PTHR14237:SF19">
    <property type="entry name" value="MITOCHONDRIAL AMIDOXIME REDUCING COMPONENT 1"/>
    <property type="match status" value="1"/>
</dbReference>
<evidence type="ECO:0000313" key="2">
    <source>
        <dbReference type="EMBL" id="EXF92658.1"/>
    </source>
</evidence>
<feature type="domain" description="MOSC" evidence="1">
    <location>
        <begin position="145"/>
        <end position="289"/>
    </location>
</feature>
<dbReference type="Pfam" id="PF03473">
    <property type="entry name" value="MOSC"/>
    <property type="match status" value="1"/>
</dbReference>
<evidence type="ECO:0000259" key="1">
    <source>
        <dbReference type="PROSITE" id="PS51340"/>
    </source>
</evidence>
<dbReference type="eggNOG" id="COG3217">
    <property type="taxonomic scope" value="Bacteria"/>
</dbReference>
<dbReference type="SUPFAM" id="SSF50800">
    <property type="entry name" value="PK beta-barrel domain-like"/>
    <property type="match status" value="1"/>
</dbReference>
<dbReference type="GO" id="GO:0030151">
    <property type="term" value="F:molybdenum ion binding"/>
    <property type="evidence" value="ECO:0007669"/>
    <property type="project" value="InterPro"/>
</dbReference>
<dbReference type="Pfam" id="PF03476">
    <property type="entry name" value="MOSC_N"/>
    <property type="match status" value="1"/>
</dbReference>
<organism evidence="2 3">
    <name type="scientific">Pseudomonas fluorescens HK44</name>
    <dbReference type="NCBI Taxonomy" id="1042209"/>
    <lineage>
        <taxon>Bacteria</taxon>
        <taxon>Pseudomonadati</taxon>
        <taxon>Pseudomonadota</taxon>
        <taxon>Gammaproteobacteria</taxon>
        <taxon>Pseudomonadales</taxon>
        <taxon>Pseudomonadaceae</taxon>
        <taxon>Pseudomonas</taxon>
    </lineage>
</organism>
<dbReference type="HOGENOM" id="CLU_028286_0_1_6"/>
<accession>A0A010SNE6</accession>
<dbReference type="SUPFAM" id="SSF141673">
    <property type="entry name" value="MOSC N-terminal domain-like"/>
    <property type="match status" value="1"/>
</dbReference>
<sequence length="290" mass="31792">MCFFESSAGSYIVALLPTRELAMLRLSALYRYPLKSGKGEVLQQASLDKLGLEGDRRWMLVDEASGRFLTQRAESGMSQLSALWNTSGGLTLSAPGHSSIDIALPASDAERRGVTIWRDTLRVPDAGDAAGAWVSEFIGKPTRLVQVPEALARTTQAGYGKDDDKVAFADGFPLLLIGQASLEDLSQRVGRPLEMLRFRPNLVIEGSEAFAEDGWKRIRIGDVEFRVVKSCARCILTTIDPQTGERSDDREPLATLQKYRAQEDGAMFGQNLVNDGKGRLEVGMPVEILE</sequence>
<proteinExistence type="predicted"/>
<dbReference type="PANTHER" id="PTHR14237">
    <property type="entry name" value="MOLYBDOPTERIN COFACTOR SULFURASE MOSC"/>
    <property type="match status" value="1"/>
</dbReference>